<evidence type="ECO:0000313" key="1">
    <source>
        <dbReference type="EMBL" id="PAV68731.1"/>
    </source>
</evidence>
<comment type="caution">
    <text evidence="1">The sequence shown here is derived from an EMBL/GenBank/DDBJ whole genome shotgun (WGS) entry which is preliminary data.</text>
</comment>
<dbReference type="EMBL" id="LIAE01009702">
    <property type="protein sequence ID" value="PAV68731.1"/>
    <property type="molecule type" value="Genomic_DNA"/>
</dbReference>
<protein>
    <submittedName>
        <fullName evidence="1">Uncharacterized protein</fullName>
    </submittedName>
</protein>
<accession>A0A2A2K493</accession>
<sequence>MGTAMSVLVEQPHHPKGSFNDILIKYLVSQEEHLVTLQQYLAGIPGCSRSLIEPRPQSLDQLTIIKHFKYQCQSPLADQVKMINSICDDSSE</sequence>
<proteinExistence type="predicted"/>
<gene>
    <name evidence="1" type="ORF">WR25_15148</name>
</gene>
<reference evidence="1 2" key="1">
    <citation type="journal article" date="2017" name="Curr. Biol.">
        <title>Genome architecture and evolution of a unichromosomal asexual nematode.</title>
        <authorList>
            <person name="Fradin H."/>
            <person name="Zegar C."/>
            <person name="Gutwein M."/>
            <person name="Lucas J."/>
            <person name="Kovtun M."/>
            <person name="Corcoran D."/>
            <person name="Baugh L.R."/>
            <person name="Kiontke K."/>
            <person name="Gunsalus K."/>
            <person name="Fitch D.H."/>
            <person name="Piano F."/>
        </authorList>
    </citation>
    <scope>NUCLEOTIDE SEQUENCE [LARGE SCALE GENOMIC DNA]</scope>
    <source>
        <strain evidence="1">PF1309</strain>
    </source>
</reference>
<organism evidence="1 2">
    <name type="scientific">Diploscapter pachys</name>
    <dbReference type="NCBI Taxonomy" id="2018661"/>
    <lineage>
        <taxon>Eukaryota</taxon>
        <taxon>Metazoa</taxon>
        <taxon>Ecdysozoa</taxon>
        <taxon>Nematoda</taxon>
        <taxon>Chromadorea</taxon>
        <taxon>Rhabditida</taxon>
        <taxon>Rhabditina</taxon>
        <taxon>Rhabditomorpha</taxon>
        <taxon>Rhabditoidea</taxon>
        <taxon>Rhabditidae</taxon>
        <taxon>Diploscapter</taxon>
    </lineage>
</organism>
<evidence type="ECO:0000313" key="2">
    <source>
        <dbReference type="Proteomes" id="UP000218231"/>
    </source>
</evidence>
<dbReference type="Proteomes" id="UP000218231">
    <property type="component" value="Unassembled WGS sequence"/>
</dbReference>
<dbReference type="AlphaFoldDB" id="A0A2A2K493"/>
<name>A0A2A2K493_9BILA</name>
<keyword evidence="2" id="KW-1185">Reference proteome</keyword>